<reference evidence="12 13" key="2">
    <citation type="journal article" date="2010" name="Stand. Genomic Sci.">
        <title>Complete genome sequence of Desulfohalobium retbaense type strain (HR(100)).</title>
        <authorList>
            <person name="Spring S."/>
            <person name="Nolan M."/>
            <person name="Lapidus A."/>
            <person name="Glavina Del Rio T."/>
            <person name="Copeland A."/>
            <person name="Tice H."/>
            <person name="Cheng J.F."/>
            <person name="Lucas S."/>
            <person name="Land M."/>
            <person name="Chen F."/>
            <person name="Bruce D."/>
            <person name="Goodwin L."/>
            <person name="Pitluck S."/>
            <person name="Ivanova N."/>
            <person name="Mavromatis K."/>
            <person name="Mikhailova N."/>
            <person name="Pati A."/>
            <person name="Chen A."/>
            <person name="Palaniappan K."/>
            <person name="Hauser L."/>
            <person name="Chang Y.J."/>
            <person name="Jeffries C.D."/>
            <person name="Munk C."/>
            <person name="Kiss H."/>
            <person name="Chain P."/>
            <person name="Han C."/>
            <person name="Brettin T."/>
            <person name="Detter J.C."/>
            <person name="Schuler E."/>
            <person name="Goker M."/>
            <person name="Rohde M."/>
            <person name="Bristow J."/>
            <person name="Eisen J.A."/>
            <person name="Markowitz V."/>
            <person name="Hugenholtz P."/>
            <person name="Kyrpides N.C."/>
            <person name="Klenk H.P."/>
        </authorList>
    </citation>
    <scope>NUCLEOTIDE SEQUENCE [LARGE SCALE GENOMIC DNA]</scope>
    <source>
        <strain evidence="12 13">DSM 5692</strain>
    </source>
</reference>
<evidence type="ECO:0000256" key="10">
    <source>
        <dbReference type="RuleBase" id="RU363032"/>
    </source>
</evidence>
<evidence type="ECO:0000313" key="12">
    <source>
        <dbReference type="EMBL" id="ACV67772.1"/>
    </source>
</evidence>
<organism evidence="12 13">
    <name type="scientific">Desulfohalobium retbaense (strain ATCC 49708 / DSM 5692 / JCM 16813 / HR100)</name>
    <dbReference type="NCBI Taxonomy" id="485915"/>
    <lineage>
        <taxon>Bacteria</taxon>
        <taxon>Pseudomonadati</taxon>
        <taxon>Thermodesulfobacteriota</taxon>
        <taxon>Desulfovibrionia</taxon>
        <taxon>Desulfovibrionales</taxon>
        <taxon>Desulfohalobiaceae</taxon>
        <taxon>Desulfohalobium</taxon>
    </lineage>
</organism>
<dbReference type="STRING" id="485915.Dret_0475"/>
<dbReference type="InterPro" id="IPR000515">
    <property type="entry name" value="MetI-like"/>
</dbReference>
<dbReference type="EMBL" id="CP001734">
    <property type="protein sequence ID" value="ACV67772.1"/>
    <property type="molecule type" value="Genomic_DNA"/>
</dbReference>
<dbReference type="GO" id="GO:0006865">
    <property type="term" value="P:amino acid transport"/>
    <property type="evidence" value="ECO:0007669"/>
    <property type="project" value="UniProtKB-KW"/>
</dbReference>
<protein>
    <submittedName>
        <fullName evidence="12">Polar amino acid ABC transporter, inner membrane subunit</fullName>
    </submittedName>
</protein>
<feature type="transmembrane region" description="Helical" evidence="10">
    <location>
        <begin position="76"/>
        <end position="97"/>
    </location>
</feature>
<dbReference type="RefSeq" id="WP_015750930.1">
    <property type="nucleotide sequence ID" value="NC_013223.1"/>
</dbReference>
<keyword evidence="4 10" id="KW-0813">Transport</keyword>
<evidence type="ECO:0000259" key="11">
    <source>
        <dbReference type="PROSITE" id="PS50928"/>
    </source>
</evidence>
<dbReference type="HOGENOM" id="CLU_019602_1_2_7"/>
<dbReference type="PANTHER" id="PTHR30614">
    <property type="entry name" value="MEMBRANE COMPONENT OF AMINO ACID ABC TRANSPORTER"/>
    <property type="match status" value="1"/>
</dbReference>
<dbReference type="OrthoDB" id="5470298at2"/>
<evidence type="ECO:0000256" key="8">
    <source>
        <dbReference type="ARBA" id="ARBA00022989"/>
    </source>
</evidence>
<dbReference type="InterPro" id="IPR035906">
    <property type="entry name" value="MetI-like_sf"/>
</dbReference>
<evidence type="ECO:0000256" key="6">
    <source>
        <dbReference type="ARBA" id="ARBA00022692"/>
    </source>
</evidence>
<dbReference type="KEGG" id="drt:Dret_0475"/>
<evidence type="ECO:0000256" key="5">
    <source>
        <dbReference type="ARBA" id="ARBA00022475"/>
    </source>
</evidence>
<evidence type="ECO:0000313" key="13">
    <source>
        <dbReference type="Proteomes" id="UP000001052"/>
    </source>
</evidence>
<dbReference type="SUPFAM" id="SSF161098">
    <property type="entry name" value="MetI-like"/>
    <property type="match status" value="1"/>
</dbReference>
<dbReference type="NCBIfam" id="TIGR01726">
    <property type="entry name" value="HEQRo_perm_3TM"/>
    <property type="match status" value="1"/>
</dbReference>
<name>C8X0E7_DESRD</name>
<comment type="subcellular location">
    <subcellularLocation>
        <location evidence="2">Cell inner membrane</location>
        <topology evidence="2">Multi-pass membrane protein</topology>
    </subcellularLocation>
    <subcellularLocation>
        <location evidence="10">Cell membrane</location>
        <topology evidence="10">Multi-pass membrane protein</topology>
    </subcellularLocation>
</comment>
<evidence type="ECO:0000256" key="3">
    <source>
        <dbReference type="ARBA" id="ARBA00010072"/>
    </source>
</evidence>
<dbReference type="Gene3D" id="1.10.3720.10">
    <property type="entry name" value="MetI-like"/>
    <property type="match status" value="1"/>
</dbReference>
<dbReference type="Proteomes" id="UP000001052">
    <property type="component" value="Chromosome"/>
</dbReference>
<keyword evidence="8 10" id="KW-1133">Transmembrane helix</keyword>
<feature type="transmembrane region" description="Helical" evidence="10">
    <location>
        <begin position="12"/>
        <end position="32"/>
    </location>
</feature>
<dbReference type="PANTHER" id="PTHR30614:SF20">
    <property type="entry name" value="GLUTAMINE TRANSPORT SYSTEM PERMEASE PROTEIN GLNP"/>
    <property type="match status" value="1"/>
</dbReference>
<evidence type="ECO:0000256" key="2">
    <source>
        <dbReference type="ARBA" id="ARBA00004429"/>
    </source>
</evidence>
<evidence type="ECO:0000256" key="7">
    <source>
        <dbReference type="ARBA" id="ARBA00022970"/>
    </source>
</evidence>
<dbReference type="InterPro" id="IPR010065">
    <property type="entry name" value="AA_ABC_transptr_permease_3TM"/>
</dbReference>
<dbReference type="CDD" id="cd06261">
    <property type="entry name" value="TM_PBP2"/>
    <property type="match status" value="1"/>
</dbReference>
<dbReference type="PROSITE" id="PS50928">
    <property type="entry name" value="ABC_TM1"/>
    <property type="match status" value="1"/>
</dbReference>
<dbReference type="GO" id="GO:0022857">
    <property type="term" value="F:transmembrane transporter activity"/>
    <property type="evidence" value="ECO:0007669"/>
    <property type="project" value="InterPro"/>
</dbReference>
<comment type="similarity">
    <text evidence="3">Belongs to the binding-protein-dependent transport system permease family. HisMQ subfamily.</text>
</comment>
<reference evidence="13" key="1">
    <citation type="submission" date="2009-09" db="EMBL/GenBank/DDBJ databases">
        <title>The complete chromosome of Desulfohalobium retbaense DSM 5692.</title>
        <authorList>
            <consortium name="US DOE Joint Genome Institute (JGI-PGF)"/>
            <person name="Lucas S."/>
            <person name="Copeland A."/>
            <person name="Lapidus A."/>
            <person name="Glavina del Rio T."/>
            <person name="Dalin E."/>
            <person name="Tice H."/>
            <person name="Bruce D."/>
            <person name="Goodwin L."/>
            <person name="Pitluck S."/>
            <person name="Kyrpides N."/>
            <person name="Mavromatis K."/>
            <person name="Ivanova N."/>
            <person name="Mikhailova N."/>
            <person name="Munk A.C."/>
            <person name="Brettin T."/>
            <person name="Detter J.C."/>
            <person name="Han C."/>
            <person name="Tapia R."/>
            <person name="Larimer F."/>
            <person name="Land M."/>
            <person name="Hauser L."/>
            <person name="Markowitz V."/>
            <person name="Cheng J.-F."/>
            <person name="Hugenholtz P."/>
            <person name="Woyke T."/>
            <person name="Wu D."/>
            <person name="Spring S."/>
            <person name="Klenk H.-P."/>
            <person name="Eisen J.A."/>
        </authorList>
    </citation>
    <scope>NUCLEOTIDE SEQUENCE [LARGE SCALE GENOMIC DNA]</scope>
    <source>
        <strain evidence="13">DSM 5692</strain>
    </source>
</reference>
<dbReference type="eggNOG" id="COG0765">
    <property type="taxonomic scope" value="Bacteria"/>
</dbReference>
<keyword evidence="5" id="KW-1003">Cell membrane</keyword>
<feature type="transmembrane region" description="Helical" evidence="10">
    <location>
        <begin position="118"/>
        <end position="139"/>
    </location>
</feature>
<sequence>MNRHQIHQRLQAWEPWWSILRYVLVMAALLWLGGRGAGNLGYNWQWYRISEYIGTVQQGELSLGPLLQGLLVTLKITGVSLLLSLVFGLGAALLRLLPSVMGRLVARIYLELVRNTPLLILIFFIYFVIGPLFGIGRFFSAVLALSLFEGAYASEIFRAGIVSIHRGQWEAAYCLGLSNWDMYRKIILPQALRRIIPPLTSQAVSLVKDSALVSTIAVYDLTMRGQALVAETFLAFEVWFTVAGLYLVLTITLSALAWGLERKMAADSA</sequence>
<feature type="domain" description="ABC transmembrane type-1" evidence="11">
    <location>
        <begin position="70"/>
        <end position="257"/>
    </location>
</feature>
<evidence type="ECO:0000256" key="9">
    <source>
        <dbReference type="ARBA" id="ARBA00023136"/>
    </source>
</evidence>
<keyword evidence="13" id="KW-1185">Reference proteome</keyword>
<dbReference type="AlphaFoldDB" id="C8X0E7"/>
<keyword evidence="6 10" id="KW-0812">Transmembrane</keyword>
<evidence type="ECO:0000256" key="1">
    <source>
        <dbReference type="ARBA" id="ARBA00003159"/>
    </source>
</evidence>
<keyword evidence="7" id="KW-0029">Amino-acid transport</keyword>
<proteinExistence type="inferred from homology"/>
<keyword evidence="9 10" id="KW-0472">Membrane</keyword>
<comment type="function">
    <text evidence="1">Part of the binding-protein-dependent transport system for glutamine; probably responsible for the translocation of the substrate across the membrane.</text>
</comment>
<dbReference type="InterPro" id="IPR043429">
    <property type="entry name" value="ArtM/GltK/GlnP/TcyL/YhdX-like"/>
</dbReference>
<evidence type="ECO:0000256" key="4">
    <source>
        <dbReference type="ARBA" id="ARBA00022448"/>
    </source>
</evidence>
<feature type="transmembrane region" description="Helical" evidence="10">
    <location>
        <begin position="238"/>
        <end position="260"/>
    </location>
</feature>
<dbReference type="Pfam" id="PF00528">
    <property type="entry name" value="BPD_transp_1"/>
    <property type="match status" value="1"/>
</dbReference>
<gene>
    <name evidence="12" type="ordered locus">Dret_0475</name>
</gene>
<accession>C8X0E7</accession>
<dbReference type="GO" id="GO:0043190">
    <property type="term" value="C:ATP-binding cassette (ABC) transporter complex"/>
    <property type="evidence" value="ECO:0007669"/>
    <property type="project" value="InterPro"/>
</dbReference>